<evidence type="ECO:0000313" key="5">
    <source>
        <dbReference type="RefSeq" id="XP_053754167.1"/>
    </source>
</evidence>
<dbReference type="RefSeq" id="XP_019283377.1">
    <property type="nucleotide sequence ID" value="XM_019427832.2"/>
</dbReference>
<evidence type="ECO:0000259" key="2">
    <source>
        <dbReference type="PROSITE" id="PS50805"/>
    </source>
</evidence>
<dbReference type="PANTHER" id="PTHR23232:SF115">
    <property type="entry name" value="KRAB DOMAIN-CONTAINING PROTEIN"/>
    <property type="match status" value="1"/>
</dbReference>
<proteinExistence type="predicted"/>
<dbReference type="SUPFAM" id="SSF109640">
    <property type="entry name" value="KRAB domain (Kruppel-associated box)"/>
    <property type="match status" value="1"/>
</dbReference>
<dbReference type="SMART" id="SM00349">
    <property type="entry name" value="KRAB"/>
    <property type="match status" value="1"/>
</dbReference>
<accession>A0A9V1EK40</accession>
<feature type="compositionally biased region" description="Polar residues" evidence="1">
    <location>
        <begin position="91"/>
        <end position="101"/>
    </location>
</feature>
<evidence type="ECO:0000313" key="3">
    <source>
        <dbReference type="Proteomes" id="UP001165780"/>
    </source>
</evidence>
<dbReference type="GO" id="GO:0006355">
    <property type="term" value="P:regulation of DNA-templated transcription"/>
    <property type="evidence" value="ECO:0007669"/>
    <property type="project" value="InterPro"/>
</dbReference>
<dbReference type="Proteomes" id="UP001165780">
    <property type="component" value="Unplaced"/>
</dbReference>
<keyword evidence="3" id="KW-1185">Reference proteome</keyword>
<protein>
    <submittedName>
        <fullName evidence="4 5">Zinc finger protein 846-like</fullName>
    </submittedName>
</protein>
<name>A0A9V1EK40_PANPR</name>
<dbReference type="Pfam" id="PF01352">
    <property type="entry name" value="KRAB"/>
    <property type="match status" value="1"/>
</dbReference>
<dbReference type="OrthoDB" id="9585558at2759"/>
<evidence type="ECO:0000313" key="4">
    <source>
        <dbReference type="RefSeq" id="XP_019283377.1"/>
    </source>
</evidence>
<feature type="region of interest" description="Disordered" evidence="1">
    <location>
        <begin position="62"/>
        <end position="110"/>
    </location>
</feature>
<dbReference type="CDD" id="cd07765">
    <property type="entry name" value="KRAB_A-box"/>
    <property type="match status" value="1"/>
</dbReference>
<dbReference type="Gene3D" id="6.10.140.140">
    <property type="match status" value="1"/>
</dbReference>
<feature type="domain" description="KRAB" evidence="2">
    <location>
        <begin position="1"/>
        <end position="65"/>
    </location>
</feature>
<evidence type="ECO:0000256" key="1">
    <source>
        <dbReference type="SAM" id="MobiDB-lite"/>
    </source>
</evidence>
<sequence length="110" mass="12318">MDSSQEEWTLLDQTQIALYRDAMLENYQNLITLGYKSCKPDLSSALEGAELLRTGGRGVLQDLRPSEVDRDSLEREADGHNGATQDHHRSLSGSGYNSPNEHFQLFPLPL</sequence>
<dbReference type="InterPro" id="IPR036051">
    <property type="entry name" value="KRAB_dom_sf"/>
</dbReference>
<dbReference type="InterPro" id="IPR050169">
    <property type="entry name" value="Krueppel_C2H2_ZnF"/>
</dbReference>
<dbReference type="PANTHER" id="PTHR23232">
    <property type="entry name" value="KRAB DOMAIN C2H2 ZINC FINGER"/>
    <property type="match status" value="1"/>
</dbReference>
<dbReference type="PROSITE" id="PS50805">
    <property type="entry name" value="KRAB"/>
    <property type="match status" value="1"/>
</dbReference>
<dbReference type="GeneID" id="109254155"/>
<gene>
    <name evidence="4 5" type="primary">LOC109254155</name>
</gene>
<reference evidence="4 5" key="1">
    <citation type="submission" date="2025-04" db="UniProtKB">
        <authorList>
            <consortium name="RefSeq"/>
        </authorList>
    </citation>
    <scope>IDENTIFICATION</scope>
    <source>
        <tissue evidence="4 5">Whole blood</tissue>
    </source>
</reference>
<organism evidence="3 4">
    <name type="scientific">Panthera pardus</name>
    <name type="common">Leopard</name>
    <name type="synonym">Felis pardus</name>
    <dbReference type="NCBI Taxonomy" id="9691"/>
    <lineage>
        <taxon>Eukaryota</taxon>
        <taxon>Metazoa</taxon>
        <taxon>Chordata</taxon>
        <taxon>Craniata</taxon>
        <taxon>Vertebrata</taxon>
        <taxon>Euteleostomi</taxon>
        <taxon>Mammalia</taxon>
        <taxon>Eutheria</taxon>
        <taxon>Laurasiatheria</taxon>
        <taxon>Carnivora</taxon>
        <taxon>Feliformia</taxon>
        <taxon>Felidae</taxon>
        <taxon>Pantherinae</taxon>
        <taxon>Panthera</taxon>
    </lineage>
</organism>
<dbReference type="InterPro" id="IPR001909">
    <property type="entry name" value="KRAB"/>
</dbReference>
<feature type="compositionally biased region" description="Basic and acidic residues" evidence="1">
    <location>
        <begin position="64"/>
        <end position="89"/>
    </location>
</feature>
<dbReference type="RefSeq" id="XP_053754167.1">
    <property type="nucleotide sequence ID" value="XM_053898192.1"/>
</dbReference>
<dbReference type="AlphaFoldDB" id="A0A9V1EK40"/>